<feature type="transmembrane region" description="Helical" evidence="2">
    <location>
        <begin position="350"/>
        <end position="371"/>
    </location>
</feature>
<organism evidence="3 4">
    <name type="scientific">Candidatus Limousia pullorum</name>
    <dbReference type="NCBI Taxonomy" id="2840860"/>
    <lineage>
        <taxon>Bacteria</taxon>
        <taxon>Bacillati</taxon>
        <taxon>Bacillota</taxon>
        <taxon>Clostridia</taxon>
        <taxon>Eubacteriales</taxon>
        <taxon>Oscillospiraceae</taxon>
        <taxon>Oscillospiraceae incertae sedis</taxon>
        <taxon>Candidatus Limousia</taxon>
    </lineage>
</organism>
<sequence length="372" mass="42640">MAVVSYKCPNCGGPLTFDADKQKFDCDYCYSEFTEQELIEKYKDMDEALGDNENDRAEKAQQENAQTKNQEQKEETKQDDSFEKEAVYYTCPSCGAEIVTTDTTAATECFYCHNPVVLAGRLSGDFKPDCVIPFEISKEKAIEEFSKVCKKKKFLPTGFWNKKQIEKITGVYFPYWYADDETYVNATARGEKVRSWTVGDSRYTETQIYQVFREGDADIDNMIRGALSKEDAFLLKHVHPYDLSKIRDFSMAYLSGYQAEKRDIEKDKISADIDAESRRRCENLVRSTMNGYTTVHMQNFVADLRKRKWKYTLLPVWMVTYKYLGKIYVYGMNGQTGKVYGELPLSKRKVAITALIIGLIILTLGAVGGMII</sequence>
<keyword evidence="2" id="KW-0812">Transmembrane</keyword>
<comment type="caution">
    <text evidence="3">The sequence shown here is derived from an EMBL/GenBank/DDBJ whole genome shotgun (WGS) entry which is preliminary data.</text>
</comment>
<dbReference type="AlphaFoldDB" id="A0A9D1LXZ0"/>
<dbReference type="PANTHER" id="PTHR37826:SF3">
    <property type="entry name" value="J DOMAIN-CONTAINING PROTEIN"/>
    <property type="match status" value="1"/>
</dbReference>
<evidence type="ECO:0000256" key="2">
    <source>
        <dbReference type="SAM" id="Phobius"/>
    </source>
</evidence>
<name>A0A9D1LXZ0_9FIRM</name>
<feature type="transmembrane region" description="Helical" evidence="2">
    <location>
        <begin position="311"/>
        <end position="330"/>
    </location>
</feature>
<keyword evidence="2" id="KW-1133">Transmembrane helix</keyword>
<dbReference type="Proteomes" id="UP000824118">
    <property type="component" value="Unassembled WGS sequence"/>
</dbReference>
<keyword evidence="2" id="KW-0472">Membrane</keyword>
<accession>A0A9D1LXZ0</accession>
<dbReference type="EMBL" id="DVNG01000044">
    <property type="protein sequence ID" value="HIU50034.1"/>
    <property type="molecule type" value="Genomic_DNA"/>
</dbReference>
<reference evidence="3" key="2">
    <citation type="journal article" date="2021" name="PeerJ">
        <title>Extensive microbial diversity within the chicken gut microbiome revealed by metagenomics and culture.</title>
        <authorList>
            <person name="Gilroy R."/>
            <person name="Ravi A."/>
            <person name="Getino M."/>
            <person name="Pursley I."/>
            <person name="Horton D.L."/>
            <person name="Alikhan N.F."/>
            <person name="Baker D."/>
            <person name="Gharbi K."/>
            <person name="Hall N."/>
            <person name="Watson M."/>
            <person name="Adriaenssens E.M."/>
            <person name="Foster-Nyarko E."/>
            <person name="Jarju S."/>
            <person name="Secka A."/>
            <person name="Antonio M."/>
            <person name="Oren A."/>
            <person name="Chaudhuri R.R."/>
            <person name="La Ragione R."/>
            <person name="Hildebrand F."/>
            <person name="Pallen M.J."/>
        </authorList>
    </citation>
    <scope>NUCLEOTIDE SEQUENCE</scope>
    <source>
        <strain evidence="3">ChiGjej1B1-1684</strain>
    </source>
</reference>
<evidence type="ECO:0000256" key="1">
    <source>
        <dbReference type="SAM" id="MobiDB-lite"/>
    </source>
</evidence>
<dbReference type="Gene3D" id="2.20.28.30">
    <property type="entry name" value="RNA polymerase ii, chain L"/>
    <property type="match status" value="2"/>
</dbReference>
<reference evidence="3" key="1">
    <citation type="submission" date="2020-10" db="EMBL/GenBank/DDBJ databases">
        <authorList>
            <person name="Gilroy R."/>
        </authorList>
    </citation>
    <scope>NUCLEOTIDE SEQUENCE</scope>
    <source>
        <strain evidence="3">ChiGjej1B1-1684</strain>
    </source>
</reference>
<feature type="region of interest" description="Disordered" evidence="1">
    <location>
        <begin position="44"/>
        <end position="81"/>
    </location>
</feature>
<evidence type="ECO:0000313" key="4">
    <source>
        <dbReference type="Proteomes" id="UP000824118"/>
    </source>
</evidence>
<dbReference type="PANTHER" id="PTHR37826">
    <property type="entry name" value="FLOTILLIN BAND_7_5 DOMAIN PROTEIN"/>
    <property type="match status" value="1"/>
</dbReference>
<gene>
    <name evidence="3" type="ORF">IAD22_03370</name>
</gene>
<proteinExistence type="predicted"/>
<feature type="compositionally biased region" description="Basic and acidic residues" evidence="1">
    <location>
        <begin position="70"/>
        <end position="81"/>
    </location>
</feature>
<evidence type="ECO:0000313" key="3">
    <source>
        <dbReference type="EMBL" id="HIU50034.1"/>
    </source>
</evidence>
<protein>
    <submittedName>
        <fullName evidence="3">TFIIB-type zinc ribbon-containing protein</fullName>
    </submittedName>
</protein>